<sequence>MGFMNIHEILLMDKDENLYRIYKYEKKIKLTYYDKLSGKTNVSLIIDDCLDEYDAAISKNGIVYLICQKIDKSVILISIDKESYEKHILADEFKGKLINLNIRVIDEQTHIIYCVESEEENEILRIYHHYLLGDIWKTHVVSNIRKREIINPISIVETDGKLIISYYDIADNNEQIFISLYDIHTCTWSDKVQITADNNMKIYLDMISYDNKEIDLCYSQFIEGNFVVKYEKYNISGENLVKQYEHVLSNPANCMYPNFVYSRETLWITWIEYNSVLSCFSNDSGLSFSPPYIWESSKRDNFARYKFLTNNISILNDYRLNYTFGTYGEDISFIGFGDIKAALEVPLKSQLKKKDEDENMIETEIKWEKEVNKMEDSYDIQKEIKELNEKITKIENDLLSIKDEIQNIKTEHKTKDEKQLNQSEFAQDIDKRLAHVEMYLNRRGRGFTRG</sequence>
<dbReference type="OrthoDB" id="1706352at2"/>
<dbReference type="AlphaFoldDB" id="A0A1H3Q0P1"/>
<protein>
    <submittedName>
        <fullName evidence="2">Uncharacterized protein</fullName>
    </submittedName>
</protein>
<keyword evidence="3" id="KW-1185">Reference proteome</keyword>
<reference evidence="2 3" key="1">
    <citation type="submission" date="2016-10" db="EMBL/GenBank/DDBJ databases">
        <authorList>
            <person name="de Groot N.N."/>
        </authorList>
    </citation>
    <scope>NUCLEOTIDE SEQUENCE [LARGE SCALE GENOMIC DNA]</scope>
    <source>
        <strain evidence="2 3">DSM 21650</strain>
    </source>
</reference>
<organism evidence="2 3">
    <name type="scientific">Proteiniborus ethanoligenes</name>
    <dbReference type="NCBI Taxonomy" id="415015"/>
    <lineage>
        <taxon>Bacteria</taxon>
        <taxon>Bacillati</taxon>
        <taxon>Bacillota</taxon>
        <taxon>Clostridia</taxon>
        <taxon>Eubacteriales</taxon>
        <taxon>Proteiniborus</taxon>
    </lineage>
</organism>
<dbReference type="STRING" id="415015.SAMN05660462_01742"/>
<accession>A0A1H3Q0P1</accession>
<proteinExistence type="predicted"/>
<feature type="coiled-coil region" evidence="1">
    <location>
        <begin position="377"/>
        <end position="411"/>
    </location>
</feature>
<name>A0A1H3Q0P1_9FIRM</name>
<dbReference type="RefSeq" id="WP_091729961.1">
    <property type="nucleotide sequence ID" value="NZ_FNQE01000017.1"/>
</dbReference>
<evidence type="ECO:0000313" key="3">
    <source>
        <dbReference type="Proteomes" id="UP000198625"/>
    </source>
</evidence>
<gene>
    <name evidence="2" type="ORF">SAMN05660462_01742</name>
</gene>
<dbReference type="Proteomes" id="UP000198625">
    <property type="component" value="Unassembled WGS sequence"/>
</dbReference>
<evidence type="ECO:0000256" key="1">
    <source>
        <dbReference type="SAM" id="Coils"/>
    </source>
</evidence>
<keyword evidence="1" id="KW-0175">Coiled coil</keyword>
<evidence type="ECO:0000313" key="2">
    <source>
        <dbReference type="EMBL" id="SDZ06896.1"/>
    </source>
</evidence>
<dbReference type="EMBL" id="FNQE01000017">
    <property type="protein sequence ID" value="SDZ06896.1"/>
    <property type="molecule type" value="Genomic_DNA"/>
</dbReference>